<feature type="signal peptide" evidence="1">
    <location>
        <begin position="1"/>
        <end position="29"/>
    </location>
</feature>
<proteinExistence type="predicted"/>
<name>A0A430FSB9_9BIFI</name>
<sequence>MKKRIGKVSCSAGLALIVLLSGMPNTAVAETQVTSNQDITIADNSGIKIVDENGEPLQSSSPNVEFERGCTHEMPRGSTRGFRIWDDGPDHFEMCLSAGPRNKTSDFPIKNYYNEADGYLRHFGDRPFDYTDFTAKIYTKFANMNLFGNTEAIIGYSRYNNGVQSGFSPGSYQRVSTLFWYESVYYTYSYSLITQSHYITWPSNCKYSAYGATRGFFKVSEQTNGFYLKYRLYGGQEESRGVVVSLPE</sequence>
<organism evidence="2 3">
    <name type="scientific">Bifidobacterium dolichotidis</name>
    <dbReference type="NCBI Taxonomy" id="2306976"/>
    <lineage>
        <taxon>Bacteria</taxon>
        <taxon>Bacillati</taxon>
        <taxon>Actinomycetota</taxon>
        <taxon>Actinomycetes</taxon>
        <taxon>Bifidobacteriales</taxon>
        <taxon>Bifidobacteriaceae</taxon>
        <taxon>Bifidobacterium</taxon>
    </lineage>
</organism>
<dbReference type="AlphaFoldDB" id="A0A430FSB9"/>
<keyword evidence="3" id="KW-1185">Reference proteome</keyword>
<comment type="caution">
    <text evidence="2">The sequence shown here is derived from an EMBL/GenBank/DDBJ whole genome shotgun (WGS) entry which is preliminary data.</text>
</comment>
<dbReference type="EMBL" id="QXGM01000001">
    <property type="protein sequence ID" value="RSX55753.1"/>
    <property type="molecule type" value="Genomic_DNA"/>
</dbReference>
<accession>A0A430FSB9</accession>
<feature type="chain" id="PRO_5019227057" evidence="1">
    <location>
        <begin position="30"/>
        <end position="248"/>
    </location>
</feature>
<evidence type="ECO:0000256" key="1">
    <source>
        <dbReference type="SAM" id="SignalP"/>
    </source>
</evidence>
<protein>
    <submittedName>
        <fullName evidence="2">Uncharacterized protein</fullName>
    </submittedName>
</protein>
<evidence type="ECO:0000313" key="2">
    <source>
        <dbReference type="EMBL" id="RSX55753.1"/>
    </source>
</evidence>
<dbReference type="Proteomes" id="UP000287609">
    <property type="component" value="Unassembled WGS sequence"/>
</dbReference>
<evidence type="ECO:0000313" key="3">
    <source>
        <dbReference type="Proteomes" id="UP000287609"/>
    </source>
</evidence>
<reference evidence="2 3" key="1">
    <citation type="submission" date="2018-09" db="EMBL/GenBank/DDBJ databases">
        <title>Characterization of the phylogenetic diversity of five novel species belonging to the genus Bifidobacterium.</title>
        <authorList>
            <person name="Lugli G.A."/>
            <person name="Duranti S."/>
            <person name="Milani C."/>
        </authorList>
    </citation>
    <scope>NUCLEOTIDE SEQUENCE [LARGE SCALE GENOMIC DNA]</scope>
    <source>
        <strain evidence="2 3">2036B</strain>
    </source>
</reference>
<gene>
    <name evidence="2" type="ORF">D2E26_0316</name>
</gene>
<keyword evidence="1" id="KW-0732">Signal</keyword>